<protein>
    <submittedName>
        <fullName evidence="2">Uncharacterized protein</fullName>
    </submittedName>
</protein>
<keyword evidence="3" id="KW-1185">Reference proteome</keyword>
<dbReference type="Proteomes" id="UP000198660">
    <property type="component" value="Unassembled WGS sequence"/>
</dbReference>
<proteinExistence type="predicted"/>
<evidence type="ECO:0000313" key="3">
    <source>
        <dbReference type="Proteomes" id="UP000198660"/>
    </source>
</evidence>
<evidence type="ECO:0000256" key="1">
    <source>
        <dbReference type="SAM" id="MobiDB-lite"/>
    </source>
</evidence>
<feature type="region of interest" description="Disordered" evidence="1">
    <location>
        <begin position="1"/>
        <end position="20"/>
    </location>
</feature>
<evidence type="ECO:0000313" key="2">
    <source>
        <dbReference type="EMBL" id="SFS97022.1"/>
    </source>
</evidence>
<gene>
    <name evidence="2" type="ORF">SAMN05444972_1142</name>
</gene>
<dbReference type="AlphaFoldDB" id="A0A1I6U6G8"/>
<sequence>MVNHPSFLDKMKKNPQGEKLMRRTQQQFEYVTRMILHGYVDPHDNQGATDSLQGQVDGRRSQAPMNGYHPSKFVDFQQ</sequence>
<feature type="region of interest" description="Disordered" evidence="1">
    <location>
        <begin position="41"/>
        <end position="78"/>
    </location>
</feature>
<name>A0A1I6U6G8_9BACL</name>
<dbReference type="EMBL" id="FPAA01000014">
    <property type="protein sequence ID" value="SFS97022.1"/>
    <property type="molecule type" value="Genomic_DNA"/>
</dbReference>
<accession>A0A1I6U6G8</accession>
<feature type="compositionally biased region" description="Basic and acidic residues" evidence="1">
    <location>
        <begin position="7"/>
        <end position="20"/>
    </location>
</feature>
<organism evidence="2 3">
    <name type="scientific">Marininema halotolerans</name>
    <dbReference type="NCBI Taxonomy" id="1155944"/>
    <lineage>
        <taxon>Bacteria</taxon>
        <taxon>Bacillati</taxon>
        <taxon>Bacillota</taxon>
        <taxon>Bacilli</taxon>
        <taxon>Bacillales</taxon>
        <taxon>Thermoactinomycetaceae</taxon>
        <taxon>Marininema</taxon>
    </lineage>
</organism>
<reference evidence="3" key="1">
    <citation type="submission" date="2016-10" db="EMBL/GenBank/DDBJ databases">
        <authorList>
            <person name="Varghese N."/>
            <person name="Submissions S."/>
        </authorList>
    </citation>
    <scope>NUCLEOTIDE SEQUENCE [LARGE SCALE GENOMIC DNA]</scope>
    <source>
        <strain evidence="3">DSM 45789</strain>
    </source>
</reference>